<dbReference type="InParanoid" id="Q5JEG2"/>
<sequence length="182" mass="21254">MFTMIHRIASTEKRERILEYILEKEEFGVEEVSGALGISKGLVSLYLKELLGLGLLEKKGRKFFLKSGAELRETKRFLNFWMLRDKILPLREEWMLALGVYGSFARGENGPESDLDIWVLVEKNDPLRIMEFKEELETVTEREIDLLVLTREKLARLKEENPYLYWGIKLSSLVLWGELGEV</sequence>
<evidence type="ECO:0000256" key="7">
    <source>
        <dbReference type="ARBA" id="ARBA00022842"/>
    </source>
</evidence>
<dbReference type="InterPro" id="IPR036388">
    <property type="entry name" value="WH-like_DNA-bd_sf"/>
</dbReference>
<accession>Q5JEG2</accession>
<dbReference type="STRING" id="69014.TK0063"/>
<dbReference type="Gene3D" id="3.30.460.10">
    <property type="entry name" value="Beta Polymerase, domain 2"/>
    <property type="match status" value="1"/>
</dbReference>
<dbReference type="GO" id="GO:0005524">
    <property type="term" value="F:ATP binding"/>
    <property type="evidence" value="ECO:0007669"/>
    <property type="project" value="UniProtKB-KW"/>
</dbReference>
<dbReference type="GO" id="GO:0003677">
    <property type="term" value="F:DNA binding"/>
    <property type="evidence" value="ECO:0007669"/>
    <property type="project" value="UniProtKB-KW"/>
</dbReference>
<organism evidence="9 10">
    <name type="scientific">Thermococcus kodakarensis (strain ATCC BAA-918 / JCM 12380 / KOD1)</name>
    <name type="common">Pyrococcus kodakaraensis (strain KOD1)</name>
    <dbReference type="NCBI Taxonomy" id="69014"/>
    <lineage>
        <taxon>Archaea</taxon>
        <taxon>Methanobacteriati</taxon>
        <taxon>Methanobacteriota</taxon>
        <taxon>Thermococci</taxon>
        <taxon>Thermococcales</taxon>
        <taxon>Thermococcaceae</taxon>
        <taxon>Thermococcus</taxon>
    </lineage>
</organism>
<evidence type="ECO:0000256" key="4">
    <source>
        <dbReference type="ARBA" id="ARBA00022723"/>
    </source>
</evidence>
<dbReference type="PANTHER" id="PTHR33571">
    <property type="entry name" value="SSL8005 PROTEIN"/>
    <property type="match status" value="1"/>
</dbReference>
<dbReference type="AlphaFoldDB" id="Q5JEG2"/>
<dbReference type="HOGENOM" id="CLU_095209_0_0_2"/>
<evidence type="ECO:0000259" key="8">
    <source>
        <dbReference type="Pfam" id="PF18765"/>
    </source>
</evidence>
<evidence type="ECO:0000256" key="6">
    <source>
        <dbReference type="ARBA" id="ARBA00022840"/>
    </source>
</evidence>
<dbReference type="EMBL" id="AP006878">
    <property type="protein sequence ID" value="BAD84252.1"/>
    <property type="molecule type" value="Genomic_DNA"/>
</dbReference>
<dbReference type="PATRIC" id="fig|69014.16.peg.64"/>
<dbReference type="KEGG" id="tko:TK0063"/>
<dbReference type="PANTHER" id="PTHR33571:SF14">
    <property type="entry name" value="PROTEIN ADENYLYLTRANSFERASE MJ0435-RELATED"/>
    <property type="match status" value="1"/>
</dbReference>
<keyword evidence="4" id="KW-0479">Metal-binding</keyword>
<dbReference type="SUPFAM" id="SSF46785">
    <property type="entry name" value="Winged helix' DNA-binding domain"/>
    <property type="match status" value="1"/>
</dbReference>
<dbReference type="GO" id="GO:0046872">
    <property type="term" value="F:metal ion binding"/>
    <property type="evidence" value="ECO:0007669"/>
    <property type="project" value="UniProtKB-KW"/>
</dbReference>
<keyword evidence="5" id="KW-0547">Nucleotide-binding</keyword>
<dbReference type="InterPro" id="IPR041633">
    <property type="entry name" value="Polbeta"/>
</dbReference>
<dbReference type="InterPro" id="IPR036390">
    <property type="entry name" value="WH_DNA-bd_sf"/>
</dbReference>
<keyword evidence="2" id="KW-0808">Transferase</keyword>
<keyword evidence="7" id="KW-0460">Magnesium</keyword>
<keyword evidence="9" id="KW-0238">DNA-binding</keyword>
<evidence type="ECO:0000313" key="9">
    <source>
        <dbReference type="EMBL" id="BAD84252.1"/>
    </source>
</evidence>
<proteinExistence type="predicted"/>
<dbReference type="CDD" id="cd05403">
    <property type="entry name" value="NT_KNTase_like"/>
    <property type="match status" value="1"/>
</dbReference>
<evidence type="ECO:0000256" key="5">
    <source>
        <dbReference type="ARBA" id="ARBA00022741"/>
    </source>
</evidence>
<dbReference type="eggNOG" id="arCOG01206">
    <property type="taxonomic scope" value="Archaea"/>
</dbReference>
<evidence type="ECO:0000256" key="3">
    <source>
        <dbReference type="ARBA" id="ARBA00022695"/>
    </source>
</evidence>
<keyword evidence="10" id="KW-1185">Reference proteome</keyword>
<gene>
    <name evidence="9" type="ordered locus">TK0063</name>
</gene>
<dbReference type="Proteomes" id="UP000000536">
    <property type="component" value="Chromosome"/>
</dbReference>
<protein>
    <submittedName>
        <fullName evidence="9">Nucleotidyltransferase, fused to N-terminal DNA-binding domain</fullName>
    </submittedName>
</protein>
<feature type="domain" description="Polymerase beta nucleotidyltransferase" evidence="8">
    <location>
        <begin position="97"/>
        <end position="152"/>
    </location>
</feature>
<dbReference type="Gene3D" id="1.10.10.10">
    <property type="entry name" value="Winged helix-like DNA-binding domain superfamily/Winged helix DNA-binding domain"/>
    <property type="match status" value="1"/>
</dbReference>
<dbReference type="InterPro" id="IPR043519">
    <property type="entry name" value="NT_sf"/>
</dbReference>
<name>Q5JEG2_THEKO</name>
<keyword evidence="3" id="KW-0548">Nucleotidyltransferase</keyword>
<keyword evidence="6" id="KW-0067">ATP-binding</keyword>
<comment type="cofactor">
    <cofactor evidence="1">
        <name>Mg(2+)</name>
        <dbReference type="ChEBI" id="CHEBI:18420"/>
    </cofactor>
</comment>
<evidence type="ECO:0000313" key="10">
    <source>
        <dbReference type="Proteomes" id="UP000000536"/>
    </source>
</evidence>
<evidence type="ECO:0000256" key="2">
    <source>
        <dbReference type="ARBA" id="ARBA00022679"/>
    </source>
</evidence>
<reference evidence="9 10" key="1">
    <citation type="journal article" date="2005" name="Genome Res.">
        <title>Complete genome sequence of the hyperthermophilic archaeon Thermococcus kodakaraensis KOD1 and comparison with Pyrococcus genomes.</title>
        <authorList>
            <person name="Fukui T."/>
            <person name="Atomi H."/>
            <person name="Kanai T."/>
            <person name="Matsumi R."/>
            <person name="Fujiwara S."/>
            <person name="Imanaka T."/>
        </authorList>
    </citation>
    <scope>NUCLEOTIDE SEQUENCE [LARGE SCALE GENOMIC DNA]</scope>
    <source>
        <strain evidence="10">ATCC BAA-918 / JCM 12380 / KOD1</strain>
    </source>
</reference>
<evidence type="ECO:0000256" key="1">
    <source>
        <dbReference type="ARBA" id="ARBA00001946"/>
    </source>
</evidence>
<dbReference type="EnsemblBacteria" id="BAD84252">
    <property type="protein sequence ID" value="BAD84252"/>
    <property type="gene ID" value="TK0063"/>
</dbReference>
<dbReference type="SUPFAM" id="SSF81301">
    <property type="entry name" value="Nucleotidyltransferase"/>
    <property type="match status" value="1"/>
</dbReference>
<dbReference type="Pfam" id="PF18765">
    <property type="entry name" value="Polbeta"/>
    <property type="match status" value="1"/>
</dbReference>
<dbReference type="InterPro" id="IPR052038">
    <property type="entry name" value="Type-VII_TA_antitoxin"/>
</dbReference>
<dbReference type="GO" id="GO:0016779">
    <property type="term" value="F:nucleotidyltransferase activity"/>
    <property type="evidence" value="ECO:0007669"/>
    <property type="project" value="UniProtKB-KW"/>
</dbReference>